<dbReference type="RefSeq" id="WP_343804667.1">
    <property type="nucleotide sequence ID" value="NZ_BAAADE010000002.1"/>
</dbReference>
<protein>
    <submittedName>
        <fullName evidence="1">Uncharacterized protein</fullName>
    </submittedName>
</protein>
<reference evidence="2" key="1">
    <citation type="journal article" date="2019" name="Int. J. Syst. Evol. Microbiol.">
        <title>The Global Catalogue of Microorganisms (GCM) 10K type strain sequencing project: providing services to taxonomists for standard genome sequencing and annotation.</title>
        <authorList>
            <consortium name="The Broad Institute Genomics Platform"/>
            <consortium name="The Broad Institute Genome Sequencing Center for Infectious Disease"/>
            <person name="Wu L."/>
            <person name="Ma J."/>
        </authorList>
    </citation>
    <scope>NUCLEOTIDE SEQUENCE [LARGE SCALE GENOMIC DNA]</scope>
    <source>
        <strain evidence="2">JCM 15115</strain>
    </source>
</reference>
<accession>A0ABP3R4D2</accession>
<evidence type="ECO:0000313" key="2">
    <source>
        <dbReference type="Proteomes" id="UP001424441"/>
    </source>
</evidence>
<gene>
    <name evidence="1" type="ORF">GCM10008943_18560</name>
</gene>
<dbReference type="EMBL" id="BAAADE010000002">
    <property type="protein sequence ID" value="GAA0603346.1"/>
    <property type="molecule type" value="Genomic_DNA"/>
</dbReference>
<organism evidence="1 2">
    <name type="scientific">Paenochrobactrum glaciei</name>
    <dbReference type="NCBI Taxonomy" id="486407"/>
    <lineage>
        <taxon>Bacteria</taxon>
        <taxon>Pseudomonadati</taxon>
        <taxon>Pseudomonadota</taxon>
        <taxon>Alphaproteobacteria</taxon>
        <taxon>Hyphomicrobiales</taxon>
        <taxon>Brucellaceae</taxon>
        <taxon>Paenochrobactrum</taxon>
    </lineage>
</organism>
<name>A0ABP3R4D2_9HYPH</name>
<dbReference type="Proteomes" id="UP001424441">
    <property type="component" value="Unassembled WGS sequence"/>
</dbReference>
<evidence type="ECO:0000313" key="1">
    <source>
        <dbReference type="EMBL" id="GAA0603346.1"/>
    </source>
</evidence>
<comment type="caution">
    <text evidence="1">The sequence shown here is derived from an EMBL/GenBank/DDBJ whole genome shotgun (WGS) entry which is preliminary data.</text>
</comment>
<proteinExistence type="predicted"/>
<keyword evidence="2" id="KW-1185">Reference proteome</keyword>
<sequence>MSKPVTTFIIMPPEDIMSAVKAAKERFEAHLEMEFSGYEFKIVDPVEAFERLDFVVMPIMNYEDANGDNRMCEKPEGWLMENIYKFCRGFNFSPDRRLLQ</sequence>